<comment type="similarity">
    <text evidence="3">In the N-terminal section; belongs to the NADH:flavin oxidoreductase/NADH oxidase family.</text>
</comment>
<evidence type="ECO:0000256" key="6">
    <source>
        <dbReference type="ARBA" id="ARBA00022723"/>
    </source>
</evidence>
<keyword evidence="4" id="KW-0285">Flavoprotein</keyword>
<feature type="domain" description="FAD/NAD(P)-binding" evidence="11">
    <location>
        <begin position="387"/>
        <end position="621"/>
    </location>
</feature>
<comment type="cofactor">
    <cofactor evidence="2">
        <name>[4Fe-4S] cluster</name>
        <dbReference type="ChEBI" id="CHEBI:49883"/>
    </cofactor>
</comment>
<keyword evidence="7" id="KW-0560">Oxidoreductase</keyword>
<evidence type="ECO:0000259" key="10">
    <source>
        <dbReference type="Pfam" id="PF00724"/>
    </source>
</evidence>
<keyword evidence="6" id="KW-0479">Metal-binding</keyword>
<keyword evidence="8" id="KW-0408">Iron</keyword>
<evidence type="ECO:0000256" key="4">
    <source>
        <dbReference type="ARBA" id="ARBA00022630"/>
    </source>
</evidence>
<dbReference type="InterPro" id="IPR051793">
    <property type="entry name" value="NADH:flavin_oxidoreductase"/>
</dbReference>
<organism evidence="12 13">
    <name type="scientific">Bacillus thermotolerans</name>
    <name type="common">Quasibacillus thermotolerans</name>
    <dbReference type="NCBI Taxonomy" id="1221996"/>
    <lineage>
        <taxon>Bacteria</taxon>
        <taxon>Bacillati</taxon>
        <taxon>Bacillota</taxon>
        <taxon>Bacilli</taxon>
        <taxon>Bacillales</taxon>
        <taxon>Bacillaceae</taxon>
        <taxon>Bacillus</taxon>
    </lineage>
</organism>
<dbReference type="Gene3D" id="3.40.50.720">
    <property type="entry name" value="NAD(P)-binding Rossmann-like Domain"/>
    <property type="match status" value="1"/>
</dbReference>
<keyword evidence="5" id="KW-0288">FMN</keyword>
<dbReference type="PANTHER" id="PTHR42917:SF2">
    <property type="entry name" value="2,4-DIENOYL-COA REDUCTASE [(2E)-ENOYL-COA-PRODUCING]"/>
    <property type="match status" value="1"/>
</dbReference>
<dbReference type="GO" id="GO:0051536">
    <property type="term" value="F:iron-sulfur cluster binding"/>
    <property type="evidence" value="ECO:0007669"/>
    <property type="project" value="UniProtKB-KW"/>
</dbReference>
<accession>A0A0F5HIT6</accession>
<dbReference type="GO" id="GO:0033543">
    <property type="term" value="P:fatty acid beta-oxidation, unsaturated, even number, reductase/isomerase pathway"/>
    <property type="evidence" value="ECO:0007669"/>
    <property type="project" value="TreeGrafter"/>
</dbReference>
<dbReference type="GO" id="GO:0046872">
    <property type="term" value="F:metal ion binding"/>
    <property type="evidence" value="ECO:0007669"/>
    <property type="project" value="UniProtKB-KW"/>
</dbReference>
<evidence type="ECO:0000259" key="11">
    <source>
        <dbReference type="Pfam" id="PF07992"/>
    </source>
</evidence>
<evidence type="ECO:0000256" key="2">
    <source>
        <dbReference type="ARBA" id="ARBA00001966"/>
    </source>
</evidence>
<comment type="caution">
    <text evidence="12">The sequence shown here is derived from an EMBL/GenBank/DDBJ whole genome shotgun (WGS) entry which is preliminary data.</text>
</comment>
<dbReference type="GO" id="GO:0008670">
    <property type="term" value="F:2,4-dienoyl-CoA reductase (NADPH) activity"/>
    <property type="evidence" value="ECO:0007669"/>
    <property type="project" value="TreeGrafter"/>
</dbReference>
<evidence type="ECO:0000256" key="8">
    <source>
        <dbReference type="ARBA" id="ARBA00023004"/>
    </source>
</evidence>
<keyword evidence="13" id="KW-1185">Reference proteome</keyword>
<sequence>MTPFKHLFSPVTIGSMELPNRIMSTAHQTNHVVDGIPTPDMAAYHVERAKGGAGLLILEAAAVHSSGMLTTHTIAGYDPKIVPAYQELVKEVHRYGTKVVQQLFHGGREVVSSDYRSAAWAPSAVPSLRFGTMPRPMSIDEIQDVIEGFAISARLAKEGGIDGVEICCSHGYLPAQFWSEHTNKRTDEYGGSFRNRMRFIVEVIERVWQEVGKGFTVGIRMSADEMTMDGNDIKDSVKIVEHLVEQVRIDFINVTAGDSSTYAGSTHIVPPSPVKHAYVSPQAFKIRMAGAVPVFVGSRIVDPVEAEQIVAKGKADVVGMTRSLIVDPKMPNKAKAGDHHLIDACLGCLQACIGHYHKGLPIGCVQTPATGKERQVQTLKERSRENKKVLVIGAGPAGLKAALTLDELGHEVILADKGEEIGGLLNVLKRAPMRQELAETMLDNFRRKLAVSKVDVRLGRDITSTDVITLSPDAVFCAVGSRPFIPDIPGIDDERVLTVDELFRKRDRAIGKNVLVFDFGGDWPGMEAAIDLAEKGHQVTLITSKLYIGEEVHQYLRNEYLKKLYQLKVKLLPHYDLGEIKNGQAVIRNLFSYEREVITDWDSIVLSLGRVPNTELYDDIKDMAPEVHQIGDCLAPRTLEEATHEGFMTSLQIGIQEEGDKVNIKADEAVVE</sequence>
<dbReference type="SUPFAM" id="SSF51395">
    <property type="entry name" value="FMN-linked oxidoreductases"/>
    <property type="match status" value="1"/>
</dbReference>
<dbReference type="PRINTS" id="PR00411">
    <property type="entry name" value="PNDRDTASEI"/>
</dbReference>
<proteinExistence type="inferred from homology"/>
<dbReference type="GO" id="GO:0010181">
    <property type="term" value="F:FMN binding"/>
    <property type="evidence" value="ECO:0007669"/>
    <property type="project" value="InterPro"/>
</dbReference>
<dbReference type="InterPro" id="IPR013785">
    <property type="entry name" value="Aldolase_TIM"/>
</dbReference>
<dbReference type="PRINTS" id="PR00368">
    <property type="entry name" value="FADPNR"/>
</dbReference>
<dbReference type="Gene3D" id="3.20.20.70">
    <property type="entry name" value="Aldolase class I"/>
    <property type="match status" value="1"/>
</dbReference>
<dbReference type="EMBL" id="JWIR02000067">
    <property type="protein sequence ID" value="KKB35903.1"/>
    <property type="molecule type" value="Genomic_DNA"/>
</dbReference>
<evidence type="ECO:0000256" key="9">
    <source>
        <dbReference type="ARBA" id="ARBA00023014"/>
    </source>
</evidence>
<evidence type="ECO:0000313" key="12">
    <source>
        <dbReference type="EMBL" id="KKB35903.1"/>
    </source>
</evidence>
<feature type="domain" description="NADH:flavin oxidoreductase/NADH oxidase N-terminal" evidence="10">
    <location>
        <begin position="7"/>
        <end position="337"/>
    </location>
</feature>
<dbReference type="Pfam" id="PF00724">
    <property type="entry name" value="Oxidored_FMN"/>
    <property type="match status" value="1"/>
</dbReference>
<dbReference type="AlphaFoldDB" id="A0A0F5HRL2"/>
<comment type="cofactor">
    <cofactor evidence="1">
        <name>FMN</name>
        <dbReference type="ChEBI" id="CHEBI:58210"/>
    </cofactor>
</comment>
<dbReference type="OrthoDB" id="9772736at2"/>
<gene>
    <name evidence="12" type="ORF">QY95_03267</name>
</gene>
<dbReference type="InterPro" id="IPR001155">
    <property type="entry name" value="OxRdtase_FMN_N"/>
</dbReference>
<dbReference type="Pfam" id="PF07992">
    <property type="entry name" value="Pyr_redox_2"/>
    <property type="match status" value="1"/>
</dbReference>
<dbReference type="PANTHER" id="PTHR42917">
    <property type="entry name" value="2,4-DIENOYL-COA REDUCTASE"/>
    <property type="match status" value="1"/>
</dbReference>
<protein>
    <submittedName>
        <fullName evidence="12">2,4-dienoyl-CoA reductase</fullName>
    </submittedName>
</protein>
<name>A0A0F5HRL2_BACTR</name>
<dbReference type="RefSeq" id="WP_046128814.1">
    <property type="nucleotide sequence ID" value="NZ_JWIR02000067.1"/>
</dbReference>
<dbReference type="STRING" id="1221996.QY95_03267"/>
<evidence type="ECO:0000256" key="7">
    <source>
        <dbReference type="ARBA" id="ARBA00023002"/>
    </source>
</evidence>
<keyword evidence="9" id="KW-0411">Iron-sulfur</keyword>
<evidence type="ECO:0000256" key="1">
    <source>
        <dbReference type="ARBA" id="ARBA00001917"/>
    </source>
</evidence>
<dbReference type="InterPro" id="IPR023753">
    <property type="entry name" value="FAD/NAD-binding_dom"/>
</dbReference>
<dbReference type="SUPFAM" id="SSF51905">
    <property type="entry name" value="FAD/NAD(P)-binding domain"/>
    <property type="match status" value="1"/>
</dbReference>
<evidence type="ECO:0000313" key="13">
    <source>
        <dbReference type="Proteomes" id="UP000031563"/>
    </source>
</evidence>
<accession>A0A0F5HRL2</accession>
<dbReference type="Gene3D" id="3.50.50.60">
    <property type="entry name" value="FAD/NAD(P)-binding domain"/>
    <property type="match status" value="1"/>
</dbReference>
<evidence type="ECO:0000256" key="3">
    <source>
        <dbReference type="ARBA" id="ARBA00011048"/>
    </source>
</evidence>
<dbReference type="Proteomes" id="UP000031563">
    <property type="component" value="Unassembled WGS sequence"/>
</dbReference>
<evidence type="ECO:0000256" key="5">
    <source>
        <dbReference type="ARBA" id="ARBA00022643"/>
    </source>
</evidence>
<reference evidence="12" key="1">
    <citation type="submission" date="2015-02" db="EMBL/GenBank/DDBJ databases">
        <title>Genome Assembly of Bacillaceae bacterium MTCC 8252.</title>
        <authorList>
            <person name="Verma A."/>
            <person name="Khatri I."/>
            <person name="Mual P."/>
            <person name="Subramanian S."/>
            <person name="Krishnamurthi S."/>
        </authorList>
    </citation>
    <scope>NUCLEOTIDE SEQUENCE [LARGE SCALE GENOMIC DNA]</scope>
    <source>
        <strain evidence="12">MTCC 8252</strain>
    </source>
</reference>
<dbReference type="InterPro" id="IPR036188">
    <property type="entry name" value="FAD/NAD-bd_sf"/>
</dbReference>